<sequence length="427" mass="46696">MTEIFTTGPHQCGDYDPRINPIPTGLSTDDLIFYCTLRNVFGIFASLIAILGIIGNVISLIILPKTCGARSAIVFLQSLGVYDTVFLVTILFLKTIPSISIMGHYGVVMSNAMSPALFPLMYIAHIGAIYSTICISSERCIAVVFPLHAVRILTMKRVKTVAVGVLVWAIVYNIPRYMLLKPVQYWEPSINRTWVRLEPSIHAGSAYLVSVYFGYVNTVGKVVIPVTLVSVLNVILLCFLRRRRHYLLQQVRSSIHDGHAHYTAQTARGWGGGRNGGRHGSGTGAAGQASNHRVTSVVLAITGVFLLSQVFTGTQVLLHLLGLDKQYVQSSTVFAQVCDTVVILVSATNFLLYYAFGEKFRKIIRSHICCKKSNTNSTADSISPGGGRREETTAMSMRTYLHSNGDISAEVERSGSGELVTGTNNKL</sequence>
<feature type="transmembrane region" description="Helical" evidence="5">
    <location>
        <begin position="40"/>
        <end position="63"/>
    </location>
</feature>
<evidence type="ECO:0000256" key="4">
    <source>
        <dbReference type="ARBA" id="ARBA00023136"/>
    </source>
</evidence>
<dbReference type="AlphaFoldDB" id="A0AAN9BZP5"/>
<accession>A0AAN9BZP5</accession>
<evidence type="ECO:0000256" key="5">
    <source>
        <dbReference type="SAM" id="Phobius"/>
    </source>
</evidence>
<dbReference type="PROSITE" id="PS50262">
    <property type="entry name" value="G_PROTEIN_RECEP_F1_2"/>
    <property type="match status" value="1"/>
</dbReference>
<feature type="transmembrane region" description="Helical" evidence="5">
    <location>
        <begin position="116"/>
        <end position="137"/>
    </location>
</feature>
<dbReference type="EMBL" id="JBAMIC010000001">
    <property type="protein sequence ID" value="KAK7114576.1"/>
    <property type="molecule type" value="Genomic_DNA"/>
</dbReference>
<feature type="transmembrane region" description="Helical" evidence="5">
    <location>
        <begin position="333"/>
        <end position="356"/>
    </location>
</feature>
<dbReference type="InterPro" id="IPR052954">
    <property type="entry name" value="GPCR-Ligand_Int"/>
</dbReference>
<name>A0AAN9BZP5_9CAEN</name>
<evidence type="ECO:0000313" key="8">
    <source>
        <dbReference type="Proteomes" id="UP001374579"/>
    </source>
</evidence>
<dbReference type="Pfam" id="PF00001">
    <property type="entry name" value="7tm_1"/>
    <property type="match status" value="1"/>
</dbReference>
<feature type="transmembrane region" description="Helical" evidence="5">
    <location>
        <begin position="75"/>
        <end position="96"/>
    </location>
</feature>
<feature type="transmembrane region" description="Helical" evidence="5">
    <location>
        <begin position="158"/>
        <end position="175"/>
    </location>
</feature>
<keyword evidence="2 5" id="KW-0812">Transmembrane</keyword>
<feature type="transmembrane region" description="Helical" evidence="5">
    <location>
        <begin position="297"/>
        <end position="321"/>
    </location>
</feature>
<dbReference type="GO" id="GO:0004930">
    <property type="term" value="F:G protein-coupled receptor activity"/>
    <property type="evidence" value="ECO:0007669"/>
    <property type="project" value="InterPro"/>
</dbReference>
<dbReference type="GO" id="GO:0016020">
    <property type="term" value="C:membrane"/>
    <property type="evidence" value="ECO:0007669"/>
    <property type="project" value="UniProtKB-SubCell"/>
</dbReference>
<keyword evidence="4 5" id="KW-0472">Membrane</keyword>
<dbReference type="PANTHER" id="PTHR46641">
    <property type="entry name" value="FMRFAMIDE RECEPTOR-RELATED"/>
    <property type="match status" value="1"/>
</dbReference>
<gene>
    <name evidence="7" type="ORF">V1264_000619</name>
</gene>
<dbReference type="SUPFAM" id="SSF81321">
    <property type="entry name" value="Family A G protein-coupled receptor-like"/>
    <property type="match status" value="1"/>
</dbReference>
<keyword evidence="8" id="KW-1185">Reference proteome</keyword>
<feature type="domain" description="G-protein coupled receptors family 1 profile" evidence="6">
    <location>
        <begin position="55"/>
        <end position="353"/>
    </location>
</feature>
<evidence type="ECO:0000313" key="7">
    <source>
        <dbReference type="EMBL" id="KAK7114576.1"/>
    </source>
</evidence>
<evidence type="ECO:0000259" key="6">
    <source>
        <dbReference type="PROSITE" id="PS50262"/>
    </source>
</evidence>
<reference evidence="7 8" key="1">
    <citation type="submission" date="2024-02" db="EMBL/GenBank/DDBJ databases">
        <title>Chromosome-scale genome assembly of the rough periwinkle Littorina saxatilis.</title>
        <authorList>
            <person name="De Jode A."/>
            <person name="Faria R."/>
            <person name="Formenti G."/>
            <person name="Sims Y."/>
            <person name="Smith T.P."/>
            <person name="Tracey A."/>
            <person name="Wood J.M.D."/>
            <person name="Zagrodzka Z.B."/>
            <person name="Johannesson K."/>
            <person name="Butlin R.K."/>
            <person name="Leder E.H."/>
        </authorList>
    </citation>
    <scope>NUCLEOTIDE SEQUENCE [LARGE SCALE GENOMIC DNA]</scope>
    <source>
        <strain evidence="7">Snail1</strain>
        <tissue evidence="7">Muscle</tissue>
    </source>
</reference>
<dbReference type="InterPro" id="IPR000276">
    <property type="entry name" value="GPCR_Rhodpsn"/>
</dbReference>
<proteinExistence type="predicted"/>
<dbReference type="CDD" id="cd14978">
    <property type="entry name" value="7tmA_FMRFamide_R-like"/>
    <property type="match status" value="1"/>
</dbReference>
<comment type="caution">
    <text evidence="7">The sequence shown here is derived from an EMBL/GenBank/DDBJ whole genome shotgun (WGS) entry which is preliminary data.</text>
</comment>
<evidence type="ECO:0000256" key="3">
    <source>
        <dbReference type="ARBA" id="ARBA00022989"/>
    </source>
</evidence>
<comment type="subcellular location">
    <subcellularLocation>
        <location evidence="1">Membrane</location>
    </subcellularLocation>
</comment>
<dbReference type="Proteomes" id="UP001374579">
    <property type="component" value="Unassembled WGS sequence"/>
</dbReference>
<dbReference type="InterPro" id="IPR017452">
    <property type="entry name" value="GPCR_Rhodpsn_7TM"/>
</dbReference>
<evidence type="ECO:0000256" key="1">
    <source>
        <dbReference type="ARBA" id="ARBA00004370"/>
    </source>
</evidence>
<dbReference type="PANTHER" id="PTHR46641:SF2">
    <property type="entry name" value="FMRFAMIDE RECEPTOR"/>
    <property type="match status" value="1"/>
</dbReference>
<dbReference type="PRINTS" id="PR00237">
    <property type="entry name" value="GPCRRHODOPSN"/>
</dbReference>
<protein>
    <recommendedName>
        <fullName evidence="6">G-protein coupled receptors family 1 profile domain-containing protein</fullName>
    </recommendedName>
</protein>
<evidence type="ECO:0000256" key="2">
    <source>
        <dbReference type="ARBA" id="ARBA00022692"/>
    </source>
</evidence>
<feature type="transmembrane region" description="Helical" evidence="5">
    <location>
        <begin position="222"/>
        <end position="240"/>
    </location>
</feature>
<dbReference type="Gene3D" id="1.20.1070.10">
    <property type="entry name" value="Rhodopsin 7-helix transmembrane proteins"/>
    <property type="match status" value="1"/>
</dbReference>
<keyword evidence="3 5" id="KW-1133">Transmembrane helix</keyword>
<organism evidence="7 8">
    <name type="scientific">Littorina saxatilis</name>
    <dbReference type="NCBI Taxonomy" id="31220"/>
    <lineage>
        <taxon>Eukaryota</taxon>
        <taxon>Metazoa</taxon>
        <taxon>Spiralia</taxon>
        <taxon>Lophotrochozoa</taxon>
        <taxon>Mollusca</taxon>
        <taxon>Gastropoda</taxon>
        <taxon>Caenogastropoda</taxon>
        <taxon>Littorinimorpha</taxon>
        <taxon>Littorinoidea</taxon>
        <taxon>Littorinidae</taxon>
        <taxon>Littorina</taxon>
    </lineage>
</organism>